<dbReference type="AlphaFoldDB" id="A0A517Q5C4"/>
<evidence type="ECO:0000313" key="3">
    <source>
        <dbReference type="Proteomes" id="UP000315647"/>
    </source>
</evidence>
<keyword evidence="3" id="KW-1185">Reference proteome</keyword>
<keyword evidence="1" id="KW-0472">Membrane</keyword>
<reference evidence="2 3" key="1">
    <citation type="submission" date="2019-03" db="EMBL/GenBank/DDBJ databases">
        <title>Deep-cultivation of Planctomycetes and their phenomic and genomic characterization uncovers novel biology.</title>
        <authorList>
            <person name="Wiegand S."/>
            <person name="Jogler M."/>
            <person name="Boedeker C."/>
            <person name="Pinto D."/>
            <person name="Vollmers J."/>
            <person name="Rivas-Marin E."/>
            <person name="Kohn T."/>
            <person name="Peeters S.H."/>
            <person name="Heuer A."/>
            <person name="Rast P."/>
            <person name="Oberbeckmann S."/>
            <person name="Bunk B."/>
            <person name="Jeske O."/>
            <person name="Meyerdierks A."/>
            <person name="Storesund J.E."/>
            <person name="Kallscheuer N."/>
            <person name="Luecker S."/>
            <person name="Lage O.M."/>
            <person name="Pohl T."/>
            <person name="Merkel B.J."/>
            <person name="Hornburger P."/>
            <person name="Mueller R.-W."/>
            <person name="Bruemmer F."/>
            <person name="Labrenz M."/>
            <person name="Spormann A.M."/>
            <person name="Op den Camp H."/>
            <person name="Overmann J."/>
            <person name="Amann R."/>
            <person name="Jetten M.S.M."/>
            <person name="Mascher T."/>
            <person name="Medema M.H."/>
            <person name="Devos D.P."/>
            <person name="Kaster A.-K."/>
            <person name="Ovreas L."/>
            <person name="Rohde M."/>
            <person name="Galperin M.Y."/>
            <person name="Jogler C."/>
        </authorList>
    </citation>
    <scope>NUCLEOTIDE SEQUENCE [LARGE SCALE GENOMIC DNA]</scope>
    <source>
        <strain evidence="2 3">Enr10</strain>
    </source>
</reference>
<keyword evidence="1" id="KW-0812">Transmembrane</keyword>
<evidence type="ECO:0000313" key="2">
    <source>
        <dbReference type="EMBL" id="QDT26782.1"/>
    </source>
</evidence>
<accession>A0A517Q5C4</accession>
<keyword evidence="1" id="KW-1133">Transmembrane helix</keyword>
<protein>
    <submittedName>
        <fullName evidence="2">Uncharacterized protein</fullName>
    </submittedName>
</protein>
<name>A0A517Q5C4_9PLAN</name>
<dbReference type="EMBL" id="CP037421">
    <property type="protein sequence ID" value="QDT26782.1"/>
    <property type="molecule type" value="Genomic_DNA"/>
</dbReference>
<evidence type="ECO:0000256" key="1">
    <source>
        <dbReference type="SAM" id="Phobius"/>
    </source>
</evidence>
<feature type="transmembrane region" description="Helical" evidence="1">
    <location>
        <begin position="45"/>
        <end position="70"/>
    </location>
</feature>
<sequence length="114" mass="13361">MYYLKEAIGNCVTLTLWVSIIPMAFGFICYPFMLLGLIATRKDPMIIILLICTYLLLLITIMAIRIYLIFEKWDQIMSIKNKNKILELGNEGVSLLKPNYGWTEIRELRKQQKK</sequence>
<feature type="transmembrane region" description="Helical" evidence="1">
    <location>
        <begin position="12"/>
        <end position="39"/>
    </location>
</feature>
<proteinExistence type="predicted"/>
<dbReference type="RefSeq" id="WP_145448949.1">
    <property type="nucleotide sequence ID" value="NZ_CP037421.1"/>
</dbReference>
<gene>
    <name evidence="2" type="ORF">Enr10x_20920</name>
</gene>
<organism evidence="2 3">
    <name type="scientific">Gimesia panareensis</name>
    <dbReference type="NCBI Taxonomy" id="2527978"/>
    <lineage>
        <taxon>Bacteria</taxon>
        <taxon>Pseudomonadati</taxon>
        <taxon>Planctomycetota</taxon>
        <taxon>Planctomycetia</taxon>
        <taxon>Planctomycetales</taxon>
        <taxon>Planctomycetaceae</taxon>
        <taxon>Gimesia</taxon>
    </lineage>
</organism>
<dbReference type="Proteomes" id="UP000315647">
    <property type="component" value="Chromosome"/>
</dbReference>